<name>A0A8J8NZ57_HALGN</name>
<evidence type="ECO:0000256" key="1">
    <source>
        <dbReference type="ARBA" id="ARBA00004477"/>
    </source>
</evidence>
<sequence>MECVYYLTVCYGIAAHFNLGIVCGDCLVDPGQEFKSAQVSRCLHDLNNYNIKIMVYFKLTPSLVDLVKQARLEGLVGCQVYCDRQFISYQDLEQVVLKLQGELRQAREEKAKRDLELKRKEELLSTTDKETRKQLELMEFMRSTAGSMSQSGNGGPYSKLNKDELDGKLQELAKWERLDMKELVASAEIVFMDQHFCNDNLKQVTTQQSIARNQVDNESDDEINSDEEPFKPETFILRPEDVIAQNEASKKTLEECEKVFGEDPGQKKQREESNAVMLDEIRGRVERKKYQEMTKNLSPLDPSDDHDFKAKQEFRFTIAFGFGFITLMFLSFVCGYFMGKKVLGLSETQSLIMSLIIGVGTIILETVLFVIRMEKMDANARKSDLAKSKSL</sequence>
<dbReference type="GO" id="GO:0005789">
    <property type="term" value="C:endoplasmic reticulum membrane"/>
    <property type="evidence" value="ECO:0007669"/>
    <property type="project" value="UniProtKB-SubCell"/>
</dbReference>
<organism evidence="9 10">
    <name type="scientific">Halteria grandinella</name>
    <dbReference type="NCBI Taxonomy" id="5974"/>
    <lineage>
        <taxon>Eukaryota</taxon>
        <taxon>Sar</taxon>
        <taxon>Alveolata</taxon>
        <taxon>Ciliophora</taxon>
        <taxon>Intramacronucleata</taxon>
        <taxon>Spirotrichea</taxon>
        <taxon>Stichotrichia</taxon>
        <taxon>Sporadotrichida</taxon>
        <taxon>Halteriidae</taxon>
        <taxon>Halteria</taxon>
    </lineage>
</organism>
<keyword evidence="10" id="KW-1185">Reference proteome</keyword>
<feature type="transmembrane region" description="Helical" evidence="8">
    <location>
        <begin position="316"/>
        <end position="339"/>
    </location>
</feature>
<feature type="region of interest" description="Disordered" evidence="7">
    <location>
        <begin position="207"/>
        <end position="229"/>
    </location>
</feature>
<evidence type="ECO:0000256" key="4">
    <source>
        <dbReference type="ARBA" id="ARBA00022989"/>
    </source>
</evidence>
<evidence type="ECO:0000313" key="9">
    <source>
        <dbReference type="EMBL" id="TNV83010.1"/>
    </source>
</evidence>
<feature type="coiled-coil region" evidence="6">
    <location>
        <begin position="89"/>
        <end position="123"/>
    </location>
</feature>
<reference evidence="9" key="1">
    <citation type="submission" date="2019-06" db="EMBL/GenBank/DDBJ databases">
        <authorList>
            <person name="Zheng W."/>
        </authorList>
    </citation>
    <scope>NUCLEOTIDE SEQUENCE</scope>
    <source>
        <strain evidence="9">QDHG01</strain>
    </source>
</reference>
<dbReference type="PANTHER" id="PTHR31394:SF1">
    <property type="entry name" value="TRANSMEMBRANE PROTEIN 199"/>
    <property type="match status" value="1"/>
</dbReference>
<keyword evidence="4 8" id="KW-1133">Transmembrane helix</keyword>
<dbReference type="OrthoDB" id="300379at2759"/>
<dbReference type="PANTHER" id="PTHR31394">
    <property type="entry name" value="TRANSMEMBRANE PROTEIN 199"/>
    <property type="match status" value="1"/>
</dbReference>
<evidence type="ECO:0000256" key="2">
    <source>
        <dbReference type="ARBA" id="ARBA00022692"/>
    </source>
</evidence>
<keyword evidence="2 8" id="KW-0812">Transmembrane</keyword>
<dbReference type="GO" id="GO:0070072">
    <property type="term" value="P:vacuolar proton-transporting V-type ATPase complex assembly"/>
    <property type="evidence" value="ECO:0007669"/>
    <property type="project" value="InterPro"/>
</dbReference>
<keyword evidence="6" id="KW-0175">Coiled coil</keyword>
<feature type="compositionally biased region" description="Acidic residues" evidence="7">
    <location>
        <begin position="217"/>
        <end position="227"/>
    </location>
</feature>
<accession>A0A8J8NZ57</accession>
<evidence type="ECO:0000256" key="3">
    <source>
        <dbReference type="ARBA" id="ARBA00022824"/>
    </source>
</evidence>
<dbReference type="InterPro" id="IPR021013">
    <property type="entry name" value="ATPase_Vma12"/>
</dbReference>
<gene>
    <name evidence="9" type="ORF">FGO68_gene15614</name>
</gene>
<keyword evidence="5 8" id="KW-0472">Membrane</keyword>
<comment type="subcellular location">
    <subcellularLocation>
        <location evidence="1">Endoplasmic reticulum membrane</location>
        <topology evidence="1">Multi-pass membrane protein</topology>
    </subcellularLocation>
</comment>
<comment type="caution">
    <text evidence="9">The sequence shown here is derived from an EMBL/GenBank/DDBJ whole genome shotgun (WGS) entry which is preliminary data.</text>
</comment>
<evidence type="ECO:0000256" key="5">
    <source>
        <dbReference type="ARBA" id="ARBA00023136"/>
    </source>
</evidence>
<keyword evidence="3" id="KW-0256">Endoplasmic reticulum</keyword>
<dbReference type="EMBL" id="RRYP01004265">
    <property type="protein sequence ID" value="TNV83010.1"/>
    <property type="molecule type" value="Genomic_DNA"/>
</dbReference>
<evidence type="ECO:0000256" key="8">
    <source>
        <dbReference type="SAM" id="Phobius"/>
    </source>
</evidence>
<evidence type="ECO:0000256" key="7">
    <source>
        <dbReference type="SAM" id="MobiDB-lite"/>
    </source>
</evidence>
<evidence type="ECO:0000313" key="10">
    <source>
        <dbReference type="Proteomes" id="UP000785679"/>
    </source>
</evidence>
<dbReference type="Proteomes" id="UP000785679">
    <property type="component" value="Unassembled WGS sequence"/>
</dbReference>
<dbReference type="AlphaFoldDB" id="A0A8J8NZ57"/>
<evidence type="ECO:0000256" key="6">
    <source>
        <dbReference type="SAM" id="Coils"/>
    </source>
</evidence>
<protein>
    <submittedName>
        <fullName evidence="9">Uncharacterized protein</fullName>
    </submittedName>
</protein>
<feature type="transmembrane region" description="Helical" evidence="8">
    <location>
        <begin position="351"/>
        <end position="371"/>
    </location>
</feature>
<proteinExistence type="predicted"/>